<dbReference type="EMBL" id="SJOP01000007">
    <property type="protein sequence ID" value="TCC09592.1"/>
    <property type="molecule type" value="Genomic_DNA"/>
</dbReference>
<evidence type="ECO:0000313" key="1">
    <source>
        <dbReference type="EMBL" id="TCC09592.1"/>
    </source>
</evidence>
<sequence length="137" mass="14985">MRLNAKELIADARITAPTLPPAAAKLMTEMADRLDVQFAALCESREQVKQLAAERDSVVAENVALKDVVKGIYPNLAIDVSTETVLASLRAEGVEMLRDSIQEIESAPEDTCDLHHYCTDFAAQLRSQSEQVKGVQS</sequence>
<dbReference type="AlphaFoldDB" id="A0A4R0HKF9"/>
<dbReference type="RefSeq" id="WP_131409049.1">
    <property type="nucleotide sequence ID" value="NZ_SJOP01000007.1"/>
</dbReference>
<evidence type="ECO:0008006" key="3">
    <source>
        <dbReference type="Google" id="ProtNLM"/>
    </source>
</evidence>
<organism evidence="1 2">
    <name type="scientific">Kosakonia quasisacchari</name>
    <dbReference type="NCBI Taxonomy" id="2529380"/>
    <lineage>
        <taxon>Bacteria</taxon>
        <taxon>Pseudomonadati</taxon>
        <taxon>Pseudomonadota</taxon>
        <taxon>Gammaproteobacteria</taxon>
        <taxon>Enterobacterales</taxon>
        <taxon>Enterobacteriaceae</taxon>
        <taxon>Kosakonia</taxon>
    </lineage>
</organism>
<proteinExistence type="predicted"/>
<keyword evidence="2" id="KW-1185">Reference proteome</keyword>
<dbReference type="OrthoDB" id="6615224at2"/>
<gene>
    <name evidence="1" type="ORF">E0L21_10065</name>
</gene>
<reference evidence="1 2" key="1">
    <citation type="submission" date="2019-02" db="EMBL/GenBank/DDBJ databases">
        <title>The draft genome of Kosakonia quasisacchari strain WCHKQ120001.</title>
        <authorList>
            <person name="Wang C."/>
            <person name="Feng Y."/>
            <person name="Zong Z."/>
        </authorList>
    </citation>
    <scope>NUCLEOTIDE SEQUENCE [LARGE SCALE GENOMIC DNA]</scope>
    <source>
        <strain evidence="1 2">WCHKQ120001</strain>
    </source>
</reference>
<accession>A0A4R0HKF9</accession>
<evidence type="ECO:0000313" key="2">
    <source>
        <dbReference type="Proteomes" id="UP000291793"/>
    </source>
</evidence>
<dbReference type="Proteomes" id="UP000291793">
    <property type="component" value="Unassembled WGS sequence"/>
</dbReference>
<name>A0A4R0HKF9_9ENTR</name>
<comment type="caution">
    <text evidence="1">The sequence shown here is derived from an EMBL/GenBank/DDBJ whole genome shotgun (WGS) entry which is preliminary data.</text>
</comment>
<protein>
    <recommendedName>
        <fullName evidence="3">Ead/Ea22-like family protein</fullName>
    </recommendedName>
</protein>